<keyword evidence="3" id="KW-0677">Repeat</keyword>
<dbReference type="Pfam" id="PF08548">
    <property type="entry name" value="Peptidase_M10_C"/>
    <property type="match status" value="1"/>
</dbReference>
<comment type="subcellular location">
    <subcellularLocation>
        <location evidence="1">Secreted</location>
    </subcellularLocation>
</comment>
<keyword evidence="2" id="KW-0964">Secreted</keyword>
<dbReference type="InterPro" id="IPR024079">
    <property type="entry name" value="MetalloPept_cat_dom_sf"/>
</dbReference>
<organism evidence="6 7">
    <name type="scientific">Pseudomonas trivialis</name>
    <dbReference type="NCBI Taxonomy" id="200450"/>
    <lineage>
        <taxon>Bacteria</taxon>
        <taxon>Pseudomonadati</taxon>
        <taxon>Pseudomonadota</taxon>
        <taxon>Gammaproteobacteria</taxon>
        <taxon>Pseudomonadales</taxon>
        <taxon>Pseudomonadaceae</taxon>
        <taxon>Pseudomonas</taxon>
    </lineage>
</organism>
<feature type="compositionally biased region" description="Low complexity" evidence="4">
    <location>
        <begin position="1"/>
        <end position="26"/>
    </location>
</feature>
<evidence type="ECO:0000256" key="1">
    <source>
        <dbReference type="ARBA" id="ARBA00004613"/>
    </source>
</evidence>
<evidence type="ECO:0000313" key="7">
    <source>
        <dbReference type="Proteomes" id="UP000183126"/>
    </source>
</evidence>
<dbReference type="InterPro" id="IPR013858">
    <property type="entry name" value="Peptidase_M10B_C"/>
</dbReference>
<dbReference type="RefSeq" id="WP_082638479.1">
    <property type="nucleotide sequence ID" value="NZ_JYLK01000007.1"/>
</dbReference>
<dbReference type="Proteomes" id="UP000183126">
    <property type="component" value="Chromosome I"/>
</dbReference>
<name>A0ABY0UH40_9PSED</name>
<dbReference type="SUPFAM" id="SSF51120">
    <property type="entry name" value="beta-Roll"/>
    <property type="match status" value="1"/>
</dbReference>
<evidence type="ECO:0000313" key="6">
    <source>
        <dbReference type="EMBL" id="SDS66456.1"/>
    </source>
</evidence>
<gene>
    <name evidence="6" type="ORF">SAMN04490205_3215</name>
</gene>
<feature type="domain" description="Peptidase M10 serralysin C-terminal" evidence="5">
    <location>
        <begin position="250"/>
        <end position="395"/>
    </location>
</feature>
<dbReference type="InterPro" id="IPR011049">
    <property type="entry name" value="Serralysin-like_metalloprot_C"/>
</dbReference>
<evidence type="ECO:0000256" key="2">
    <source>
        <dbReference type="ARBA" id="ARBA00022525"/>
    </source>
</evidence>
<dbReference type="Gene3D" id="3.40.390.10">
    <property type="entry name" value="Collagenase (Catalytic Domain)"/>
    <property type="match status" value="1"/>
</dbReference>
<sequence length="424" mass="45488">MSISSSTSGSISSSTVFSSQVSQTGSNTASQTTTAAPVKAQDRDGNGYIDIEVDYDGGPGRHFSSLGNQGYKPLNNAQRGELEAQMSDMSADFKVRFHKKGTYATPDAEVKYGTFKKNDKRNNLIVGYPSILPNTATEVYIRSNPGNPKDEPLLAPNGVNRGGNLLARALLYSLGVPARTPEAGEPHSKGYSVHSNRSETLTGQDYKNHSISRPQIDDFDRLSAKYTSNTEGDQIYRLASLGRGLNPATMTIGDTGGHDTLDAAGDTHDQMIDLHPGARSSVGGFKGNVTLSSQTLIEDVNTGLGTNTVMPNASINTVTLGPGSNTVAYNHDWDSTPHALDTIVGFKSGIDKLDLSDLPRPTGMDMYLEGRFPLADIITVDGASYVRRWNTRGSATHRGNPDFMVRVDGIQDRDVLVTKSHTLG</sequence>
<evidence type="ECO:0000256" key="4">
    <source>
        <dbReference type="SAM" id="MobiDB-lite"/>
    </source>
</evidence>
<accession>A0ABY0UH40</accession>
<proteinExistence type="predicted"/>
<dbReference type="EMBL" id="LT629760">
    <property type="protein sequence ID" value="SDS66456.1"/>
    <property type="molecule type" value="Genomic_DNA"/>
</dbReference>
<keyword evidence="7" id="KW-1185">Reference proteome</keyword>
<evidence type="ECO:0000259" key="5">
    <source>
        <dbReference type="Pfam" id="PF08548"/>
    </source>
</evidence>
<protein>
    <submittedName>
        <fullName evidence="6">Type I secretion C-terminal target domain (VC_A0849 subclass)</fullName>
    </submittedName>
</protein>
<reference evidence="6 7" key="1">
    <citation type="submission" date="2016-10" db="EMBL/GenBank/DDBJ databases">
        <authorList>
            <person name="Varghese N."/>
            <person name="Submissions S."/>
        </authorList>
    </citation>
    <scope>NUCLEOTIDE SEQUENCE [LARGE SCALE GENOMIC DNA]</scope>
    <source>
        <strain evidence="6 7">BS3111</strain>
    </source>
</reference>
<feature type="region of interest" description="Disordered" evidence="4">
    <location>
        <begin position="1"/>
        <end position="50"/>
    </location>
</feature>
<evidence type="ECO:0000256" key="3">
    <source>
        <dbReference type="ARBA" id="ARBA00022737"/>
    </source>
</evidence>
<dbReference type="Gene3D" id="2.150.10.10">
    <property type="entry name" value="Serralysin-like metalloprotease, C-terminal"/>
    <property type="match status" value="1"/>
</dbReference>